<reference evidence="2" key="1">
    <citation type="submission" date="2022-11" db="EMBL/GenBank/DDBJ databases">
        <title>Centuries of genome instability and evolution in soft-shell clam transmissible cancer (bioRxiv).</title>
        <authorList>
            <person name="Hart S.F.M."/>
            <person name="Yonemitsu M.A."/>
            <person name="Giersch R.M."/>
            <person name="Beal B.F."/>
            <person name="Arriagada G."/>
            <person name="Davis B.W."/>
            <person name="Ostrander E.A."/>
            <person name="Goff S.P."/>
            <person name="Metzger M.J."/>
        </authorList>
    </citation>
    <scope>NUCLEOTIDE SEQUENCE</scope>
    <source>
        <strain evidence="2">MELC-2E11</strain>
        <tissue evidence="2">Siphon/mantle</tissue>
    </source>
</reference>
<organism evidence="2 3">
    <name type="scientific">Mya arenaria</name>
    <name type="common">Soft-shell clam</name>
    <dbReference type="NCBI Taxonomy" id="6604"/>
    <lineage>
        <taxon>Eukaryota</taxon>
        <taxon>Metazoa</taxon>
        <taxon>Spiralia</taxon>
        <taxon>Lophotrochozoa</taxon>
        <taxon>Mollusca</taxon>
        <taxon>Bivalvia</taxon>
        <taxon>Autobranchia</taxon>
        <taxon>Heteroconchia</taxon>
        <taxon>Euheterodonta</taxon>
        <taxon>Imparidentia</taxon>
        <taxon>Neoheterodontei</taxon>
        <taxon>Myida</taxon>
        <taxon>Myoidea</taxon>
        <taxon>Myidae</taxon>
        <taxon>Mya</taxon>
    </lineage>
</organism>
<feature type="region of interest" description="Disordered" evidence="1">
    <location>
        <begin position="41"/>
        <end position="125"/>
    </location>
</feature>
<feature type="compositionally biased region" description="Basic and acidic residues" evidence="1">
    <location>
        <begin position="110"/>
        <end position="125"/>
    </location>
</feature>
<evidence type="ECO:0000313" key="3">
    <source>
        <dbReference type="Proteomes" id="UP001164746"/>
    </source>
</evidence>
<keyword evidence="3" id="KW-1185">Reference proteome</keyword>
<name>A0ABY7DKQ4_MYAAR</name>
<protein>
    <submittedName>
        <fullName evidence="2">Uncharacterized protein</fullName>
    </submittedName>
</protein>
<dbReference type="Proteomes" id="UP001164746">
    <property type="component" value="Chromosome 2"/>
</dbReference>
<proteinExistence type="predicted"/>
<accession>A0ABY7DKQ4</accession>
<sequence>MQKMLKVLYEEYMEDVLRGGEFVLNMPDPLRSDVDCRLRGHEGHHIAPGQGQEIAESTGLDQETKGGSLGQGRAQSPKNPDLVVGRNHMKRELPQDSHLLLKSPLLPAKRKTDMMKNRNLRKEMV</sequence>
<gene>
    <name evidence="2" type="ORF">MAR_029950</name>
</gene>
<dbReference type="EMBL" id="CP111013">
    <property type="protein sequence ID" value="WAQ97260.1"/>
    <property type="molecule type" value="Genomic_DNA"/>
</dbReference>
<evidence type="ECO:0000256" key="1">
    <source>
        <dbReference type="SAM" id="MobiDB-lite"/>
    </source>
</evidence>
<evidence type="ECO:0000313" key="2">
    <source>
        <dbReference type="EMBL" id="WAQ97260.1"/>
    </source>
</evidence>